<gene>
    <name evidence="4" type="ORF">HOLleu_36308</name>
</gene>
<dbReference type="Pfam" id="PF13855">
    <property type="entry name" value="LRR_8"/>
    <property type="match status" value="2"/>
</dbReference>
<dbReference type="SMART" id="SM00369">
    <property type="entry name" value="LRR_TYP"/>
    <property type="match status" value="9"/>
</dbReference>
<keyword evidence="3" id="KW-0472">Membrane</keyword>
<sequence>MILESMFIQVQPNEGPCVFRFTTLTCDGNKANITTFPRLNPNPSLTGLSIVNTNLTELQFGKVELPHYPSLKFLVLSLNGIHISNLSLVVNNPTIERLHLQGNRLSEIPVDMLEVLLKLKYLDLSNNRIDTIEKYSFRQNQFLELLLLNDNDIQVIHQYAFEGLDKLQYLHLKGNVINEFPFKESNYSFPDLKGMTLSKNNISIIASTSDIFVSCNVLYLNFNRIDYVGNYSLKAFPNISGLFLDHNFIFSLDAFLFGEQPHNLSYLFLSYNSLVELPLSLLRQIPRLKTLSLANNFLTTVPANAFKHNPWLEIIVLRNNHIHSLHSLALVGLSSLNSLDLAYNEITTLQAELFQPVGYFFLRLSGNNLTCDCEIFFLQMWLKKSPFSFDKIECFFFQTGENELISDVPLEDMCVFEEYITTSEGTADVSPTEETDLLNIFIKYGPTIAVLGVFSLFVIFVISAFYRTSD</sequence>
<evidence type="ECO:0000256" key="1">
    <source>
        <dbReference type="ARBA" id="ARBA00022614"/>
    </source>
</evidence>
<dbReference type="OrthoDB" id="1416801at2759"/>
<dbReference type="Proteomes" id="UP001152320">
    <property type="component" value="Chromosome 19"/>
</dbReference>
<dbReference type="PANTHER" id="PTHR24366:SF96">
    <property type="entry name" value="LEUCINE RICH REPEAT CONTAINING 53"/>
    <property type="match status" value="1"/>
</dbReference>
<dbReference type="InterPro" id="IPR001611">
    <property type="entry name" value="Leu-rich_rpt"/>
</dbReference>
<dbReference type="Pfam" id="PF00560">
    <property type="entry name" value="LRR_1"/>
    <property type="match status" value="1"/>
</dbReference>
<dbReference type="PANTHER" id="PTHR24366">
    <property type="entry name" value="IG(IMMUNOGLOBULIN) AND LRR(LEUCINE RICH REPEAT) DOMAINS"/>
    <property type="match status" value="1"/>
</dbReference>
<evidence type="ECO:0000313" key="4">
    <source>
        <dbReference type="EMBL" id="KAJ8023772.1"/>
    </source>
</evidence>
<dbReference type="PRINTS" id="PR00019">
    <property type="entry name" value="LEURICHRPT"/>
</dbReference>
<keyword evidence="4" id="KW-0121">Carboxypeptidase</keyword>
<dbReference type="Gene3D" id="3.80.10.10">
    <property type="entry name" value="Ribonuclease Inhibitor"/>
    <property type="match status" value="2"/>
</dbReference>
<dbReference type="EMBL" id="JAIZAY010000019">
    <property type="protein sequence ID" value="KAJ8023772.1"/>
    <property type="molecule type" value="Genomic_DNA"/>
</dbReference>
<keyword evidence="2" id="KW-0677">Repeat</keyword>
<proteinExistence type="predicted"/>
<reference evidence="4" key="1">
    <citation type="submission" date="2021-10" db="EMBL/GenBank/DDBJ databases">
        <title>Tropical sea cucumber genome reveals ecological adaptation and Cuvierian tubules defense mechanism.</title>
        <authorList>
            <person name="Chen T."/>
        </authorList>
    </citation>
    <scope>NUCLEOTIDE SEQUENCE</scope>
    <source>
        <strain evidence="4">Nanhai2018</strain>
        <tissue evidence="4">Muscle</tissue>
    </source>
</reference>
<keyword evidence="4" id="KW-0645">Protease</keyword>
<feature type="transmembrane region" description="Helical" evidence="3">
    <location>
        <begin position="444"/>
        <end position="466"/>
    </location>
</feature>
<protein>
    <submittedName>
        <fullName evidence="4">Carboxypeptidase N subunit 2</fullName>
    </submittedName>
</protein>
<dbReference type="InterPro" id="IPR032675">
    <property type="entry name" value="LRR_dom_sf"/>
</dbReference>
<dbReference type="AlphaFoldDB" id="A0A9Q0YP39"/>
<dbReference type="GO" id="GO:0004180">
    <property type="term" value="F:carboxypeptidase activity"/>
    <property type="evidence" value="ECO:0007669"/>
    <property type="project" value="UniProtKB-KW"/>
</dbReference>
<evidence type="ECO:0000256" key="3">
    <source>
        <dbReference type="SAM" id="Phobius"/>
    </source>
</evidence>
<dbReference type="SUPFAM" id="SSF52058">
    <property type="entry name" value="L domain-like"/>
    <property type="match status" value="1"/>
</dbReference>
<name>A0A9Q0YP39_HOLLE</name>
<keyword evidence="5" id="KW-1185">Reference proteome</keyword>
<evidence type="ECO:0000313" key="5">
    <source>
        <dbReference type="Proteomes" id="UP001152320"/>
    </source>
</evidence>
<keyword evidence="4" id="KW-0378">Hydrolase</keyword>
<comment type="caution">
    <text evidence="4">The sequence shown here is derived from an EMBL/GenBank/DDBJ whole genome shotgun (WGS) entry which is preliminary data.</text>
</comment>
<keyword evidence="3" id="KW-0812">Transmembrane</keyword>
<accession>A0A9Q0YP39</accession>
<dbReference type="PROSITE" id="PS51450">
    <property type="entry name" value="LRR"/>
    <property type="match status" value="2"/>
</dbReference>
<dbReference type="InterPro" id="IPR003591">
    <property type="entry name" value="Leu-rich_rpt_typical-subtyp"/>
</dbReference>
<organism evidence="4 5">
    <name type="scientific">Holothuria leucospilota</name>
    <name type="common">Black long sea cucumber</name>
    <name type="synonym">Mertensiothuria leucospilota</name>
    <dbReference type="NCBI Taxonomy" id="206669"/>
    <lineage>
        <taxon>Eukaryota</taxon>
        <taxon>Metazoa</taxon>
        <taxon>Echinodermata</taxon>
        <taxon>Eleutherozoa</taxon>
        <taxon>Echinozoa</taxon>
        <taxon>Holothuroidea</taxon>
        <taxon>Aspidochirotacea</taxon>
        <taxon>Aspidochirotida</taxon>
        <taxon>Holothuriidae</taxon>
        <taxon>Holothuria</taxon>
    </lineage>
</organism>
<dbReference type="SMART" id="SM00364">
    <property type="entry name" value="LRR_BAC"/>
    <property type="match status" value="3"/>
</dbReference>
<keyword evidence="1" id="KW-0433">Leucine-rich repeat</keyword>
<evidence type="ECO:0000256" key="2">
    <source>
        <dbReference type="ARBA" id="ARBA00022737"/>
    </source>
</evidence>
<keyword evidence="3" id="KW-1133">Transmembrane helix</keyword>